<reference evidence="3 5" key="1">
    <citation type="journal article" date="2010" name="J. Bacteriol.">
        <title>Complete genome sequence of Halalkalicoccus jeotgali B3(T), an extremely halophilic archaeon.</title>
        <authorList>
            <person name="Roh S.W."/>
            <person name="Nam Y.D."/>
            <person name="Nam S.H."/>
            <person name="Choi S.H."/>
            <person name="Park H.S."/>
            <person name="Bae J.W."/>
        </authorList>
    </citation>
    <scope>NUCLEOTIDE SEQUENCE [LARGE SCALE GENOMIC DNA]</scope>
    <source>
        <strain evidence="3">B3</strain>
        <strain evidence="5">DSM 18796 / CECT 7217 / JCM 14584 / KCTC 4019 / B3</strain>
    </source>
</reference>
<dbReference type="STRING" id="795797.HacjB3_12580"/>
<dbReference type="InterPro" id="IPR025286">
    <property type="entry name" value="MOFRL_assoc_dom"/>
</dbReference>
<dbReference type="InterPro" id="IPR038614">
    <property type="entry name" value="GK_N_sf"/>
</dbReference>
<feature type="domain" description="MOFRL-associated" evidence="2">
    <location>
        <begin position="16"/>
        <end position="248"/>
    </location>
</feature>
<gene>
    <name evidence="3" type="ordered locus">HacjB3_12580</name>
    <name evidence="4" type="ORF">C497_07784</name>
</gene>
<dbReference type="EMBL" id="CP002062">
    <property type="protein sequence ID" value="ADJ15897.1"/>
    <property type="molecule type" value="Genomic_DNA"/>
</dbReference>
<dbReference type="Proteomes" id="UP000000390">
    <property type="component" value="Chromosome"/>
</dbReference>
<keyword evidence="4" id="KW-0670">Pyruvate</keyword>
<organism evidence="3 5">
    <name type="scientific">Halalkalicoccus jeotgali (strain DSM 18796 / CECT 7217 / JCM 14584 / KCTC 4019 / B3)</name>
    <dbReference type="NCBI Taxonomy" id="795797"/>
    <lineage>
        <taxon>Archaea</taxon>
        <taxon>Methanobacteriati</taxon>
        <taxon>Methanobacteriota</taxon>
        <taxon>Stenosarchaea group</taxon>
        <taxon>Halobacteria</taxon>
        <taxon>Halobacteriales</taxon>
        <taxon>Halococcaceae</taxon>
        <taxon>Halalkalicoccus</taxon>
    </lineage>
</organism>
<dbReference type="AlphaFoldDB" id="D8J6U4"/>
<accession>D8J6U4</accession>
<proteinExistence type="predicted"/>
<dbReference type="Proteomes" id="UP000011645">
    <property type="component" value="Unassembled WGS sequence"/>
</dbReference>
<name>D8J6U4_HALJB</name>
<dbReference type="SUPFAM" id="SSF82544">
    <property type="entry name" value="GckA/TtuD-like"/>
    <property type="match status" value="1"/>
</dbReference>
<evidence type="ECO:0000259" key="1">
    <source>
        <dbReference type="Pfam" id="PF05161"/>
    </source>
</evidence>
<dbReference type="Pfam" id="PF13660">
    <property type="entry name" value="DUF4147"/>
    <property type="match status" value="1"/>
</dbReference>
<dbReference type="InterPro" id="IPR007835">
    <property type="entry name" value="MOFRL"/>
</dbReference>
<dbReference type="Gene3D" id="3.40.50.10180">
    <property type="entry name" value="Glycerate kinase, MOFRL-like N-terminal domain"/>
    <property type="match status" value="1"/>
</dbReference>
<dbReference type="GO" id="GO:0005737">
    <property type="term" value="C:cytoplasm"/>
    <property type="evidence" value="ECO:0007669"/>
    <property type="project" value="TreeGrafter"/>
</dbReference>
<dbReference type="HOGENOM" id="CLU_032279_1_1_2"/>
<dbReference type="PANTHER" id="PTHR12227:SF0">
    <property type="entry name" value="GLYCERATE KINASE"/>
    <property type="match status" value="1"/>
</dbReference>
<dbReference type="InterPro" id="IPR037035">
    <property type="entry name" value="GK-like_C_sf"/>
</dbReference>
<evidence type="ECO:0000313" key="5">
    <source>
        <dbReference type="Proteomes" id="UP000000390"/>
    </source>
</evidence>
<sequence>MQDREALGGTAARDLALDCIEAGIEAGDPERAIAESVSLDGDRLTIGETSYDLASYADVVVFGGGNAGGRMASAIEGVLGKRISRGVVVTDAPEETDRIEVLPGDHPVPSERGVESTRRMLELADDAADDTLALVLVSGGGSALMPAPAEGITLSALQEVTEALLASGAEIGEINAVRKHCSAFKGGGLARRAAPGTVVSLIVSDVIGNDLSTIASGPTAPDATTFEEAKEVLSRYGIDPPEAIASRLERGAEGEVAETPDAEDPVFDRVDNHVIADGFSALEAVRDLASERGSEPLILSSSVRGEAREAAKTHVAIAEEVQRTGNPLAAPAVVCSGGETTVTLRGDGTGGPNQEFALAAAIELRGREGIALTAVDTDGIDGATDAAGAVVDGESVSDPETARAALAENDVYPYLEERDSLIETGATGTNVNDLRVLVIANPEGSR</sequence>
<keyword evidence="6" id="KW-1185">Reference proteome</keyword>
<evidence type="ECO:0000259" key="2">
    <source>
        <dbReference type="Pfam" id="PF13660"/>
    </source>
</evidence>
<evidence type="ECO:0000313" key="6">
    <source>
        <dbReference type="Proteomes" id="UP000011645"/>
    </source>
</evidence>
<dbReference type="eggNOG" id="arCOG04170">
    <property type="taxonomic scope" value="Archaea"/>
</dbReference>
<feature type="domain" description="MOFRL" evidence="1">
    <location>
        <begin position="333"/>
        <end position="433"/>
    </location>
</feature>
<evidence type="ECO:0000313" key="3">
    <source>
        <dbReference type="EMBL" id="ADJ15897.1"/>
    </source>
</evidence>
<dbReference type="GO" id="GO:0008887">
    <property type="term" value="F:glycerate kinase activity"/>
    <property type="evidence" value="ECO:0007669"/>
    <property type="project" value="InterPro"/>
</dbReference>
<dbReference type="InterPro" id="IPR039760">
    <property type="entry name" value="MOFRL_protein"/>
</dbReference>
<dbReference type="PATRIC" id="fig|795797.18.peg.2517"/>
<reference evidence="4 6" key="2">
    <citation type="journal article" date="2014" name="PLoS Genet.">
        <title>Phylogenetically driven sequencing of extremely halophilic archaea reveals strategies for static and dynamic osmo-response.</title>
        <authorList>
            <person name="Becker E.A."/>
            <person name="Seitzer P.M."/>
            <person name="Tritt A."/>
            <person name="Larsen D."/>
            <person name="Krusor M."/>
            <person name="Yao A.I."/>
            <person name="Wu D."/>
            <person name="Madern D."/>
            <person name="Eisen J.A."/>
            <person name="Darling A.E."/>
            <person name="Facciotti M.T."/>
        </authorList>
    </citation>
    <scope>NUCLEOTIDE SEQUENCE [LARGE SCALE GENOMIC DNA]</scope>
    <source>
        <strain evidence="4">B3</strain>
        <strain evidence="6">DSM 18796 / CECT 7217 / JCM 14584 / KCTC 4019 / B3</strain>
    </source>
</reference>
<dbReference type="OrthoDB" id="10741at2157"/>
<dbReference type="Gene3D" id="3.40.1480.10">
    <property type="entry name" value="MOFRL domain"/>
    <property type="match status" value="1"/>
</dbReference>
<dbReference type="EMBL" id="AOHV01000024">
    <property type="protein sequence ID" value="ELY37993.1"/>
    <property type="molecule type" value="Genomic_DNA"/>
</dbReference>
<dbReference type="Pfam" id="PF05161">
    <property type="entry name" value="MOFRL"/>
    <property type="match status" value="1"/>
</dbReference>
<protein>
    <submittedName>
        <fullName evidence="3">Hydroxypyruvate reductase</fullName>
    </submittedName>
</protein>
<evidence type="ECO:0000313" key="4">
    <source>
        <dbReference type="EMBL" id="ELY37993.1"/>
    </source>
</evidence>
<dbReference type="PANTHER" id="PTHR12227">
    <property type="entry name" value="GLYCERATE KINASE"/>
    <property type="match status" value="1"/>
</dbReference>
<dbReference type="KEGG" id="hje:HacjB3_12580"/>